<reference evidence="1 2" key="1">
    <citation type="submission" date="2016-12" db="EMBL/GenBank/DDBJ databases">
        <title>Trade-off between light-utilization and light-protection in marine flavobacteria.</title>
        <authorList>
            <person name="Kumagai Y."/>
            <person name="Yoshizawa S."/>
            <person name="Kogure K."/>
            <person name="Iwasaki W."/>
        </authorList>
    </citation>
    <scope>NUCLEOTIDE SEQUENCE [LARGE SCALE GENOMIC DNA]</scope>
    <source>
        <strain evidence="1 2">ATCC 43844</strain>
    </source>
</reference>
<dbReference type="AlphaFoldDB" id="A0A2S7WGC0"/>
<evidence type="ECO:0000313" key="2">
    <source>
        <dbReference type="Proteomes" id="UP000239068"/>
    </source>
</evidence>
<keyword evidence="2" id="KW-1185">Reference proteome</keyword>
<protein>
    <submittedName>
        <fullName evidence="1">Uncharacterized protein</fullName>
    </submittedName>
</protein>
<sequence length="118" mass="13052">MIDTSPFNSGLSIYVYDTFISLKASNSSDFVYFSISDRKIGKITLKESLGFSGSSDTHSINHAIAMIDNKKYLSKNSSGIVTFTNISEINVMGTFEFTLYNENDDTDTISVTNGKFND</sequence>
<dbReference type="RefSeq" id="WP_105021983.1">
    <property type="nucleotide sequence ID" value="NZ_MSCM01000002.1"/>
</dbReference>
<organism evidence="1 2">
    <name type="scientific">Polaribacter glomeratus</name>
    <dbReference type="NCBI Taxonomy" id="102"/>
    <lineage>
        <taxon>Bacteria</taxon>
        <taxon>Pseudomonadati</taxon>
        <taxon>Bacteroidota</taxon>
        <taxon>Flavobacteriia</taxon>
        <taxon>Flavobacteriales</taxon>
        <taxon>Flavobacteriaceae</taxon>
    </lineage>
</organism>
<gene>
    <name evidence="1" type="ORF">BTO16_12335</name>
</gene>
<evidence type="ECO:0000313" key="1">
    <source>
        <dbReference type="EMBL" id="PQJ76668.1"/>
    </source>
</evidence>
<name>A0A2S7WGC0_9FLAO</name>
<dbReference type="EMBL" id="MSCM01000002">
    <property type="protein sequence ID" value="PQJ76668.1"/>
    <property type="molecule type" value="Genomic_DNA"/>
</dbReference>
<proteinExistence type="predicted"/>
<accession>A0A2S7WGC0</accession>
<comment type="caution">
    <text evidence="1">The sequence shown here is derived from an EMBL/GenBank/DDBJ whole genome shotgun (WGS) entry which is preliminary data.</text>
</comment>
<dbReference type="Proteomes" id="UP000239068">
    <property type="component" value="Unassembled WGS sequence"/>
</dbReference>
<dbReference type="OrthoDB" id="824283at2"/>